<sequence length="91" mass="10136">MSAVLPWKQCWNILVIAKSVQDGSHGCLQKNIKLTTKLIAKCGWTALPHPPYSPDLAPSDFHLFGPLKDGLRGEHFQDSDAVVKAVRKWLD</sequence>
<evidence type="ECO:0000313" key="1">
    <source>
        <dbReference type="EMBL" id="KAG8229468.1"/>
    </source>
</evidence>
<dbReference type="OrthoDB" id="10065579at2759"/>
<organism evidence="1 2">
    <name type="scientific">Ladona fulva</name>
    <name type="common">Scarce chaser dragonfly</name>
    <name type="synonym">Libellula fulva</name>
    <dbReference type="NCBI Taxonomy" id="123851"/>
    <lineage>
        <taxon>Eukaryota</taxon>
        <taxon>Metazoa</taxon>
        <taxon>Ecdysozoa</taxon>
        <taxon>Arthropoda</taxon>
        <taxon>Hexapoda</taxon>
        <taxon>Insecta</taxon>
        <taxon>Pterygota</taxon>
        <taxon>Palaeoptera</taxon>
        <taxon>Odonata</taxon>
        <taxon>Epiprocta</taxon>
        <taxon>Anisoptera</taxon>
        <taxon>Libelluloidea</taxon>
        <taxon>Libellulidae</taxon>
        <taxon>Ladona</taxon>
    </lineage>
</organism>
<name>A0A8K0KBN4_LADFU</name>
<dbReference type="EMBL" id="KZ308430">
    <property type="protein sequence ID" value="KAG8229468.1"/>
    <property type="molecule type" value="Genomic_DNA"/>
</dbReference>
<dbReference type="InterPro" id="IPR036397">
    <property type="entry name" value="RNaseH_sf"/>
</dbReference>
<accession>A0A8K0KBN4</accession>
<keyword evidence="2" id="KW-1185">Reference proteome</keyword>
<gene>
    <name evidence="1" type="ORF">J437_LFUL008242</name>
</gene>
<comment type="caution">
    <text evidence="1">The sequence shown here is derived from an EMBL/GenBank/DDBJ whole genome shotgun (WGS) entry which is preliminary data.</text>
</comment>
<reference evidence="1" key="2">
    <citation type="submission" date="2017-10" db="EMBL/GenBank/DDBJ databases">
        <title>Ladona fulva Genome sequencing and assembly.</title>
        <authorList>
            <person name="Murali S."/>
            <person name="Richards S."/>
            <person name="Bandaranaike D."/>
            <person name="Bellair M."/>
            <person name="Blankenburg K."/>
            <person name="Chao H."/>
            <person name="Dinh H."/>
            <person name="Doddapaneni H."/>
            <person name="Dugan-Rocha S."/>
            <person name="Elkadiri S."/>
            <person name="Gnanaolivu R."/>
            <person name="Hernandez B."/>
            <person name="Skinner E."/>
            <person name="Javaid M."/>
            <person name="Lee S."/>
            <person name="Li M."/>
            <person name="Ming W."/>
            <person name="Munidasa M."/>
            <person name="Muniz J."/>
            <person name="Nguyen L."/>
            <person name="Hughes D."/>
            <person name="Osuji N."/>
            <person name="Pu L.-L."/>
            <person name="Puazo M."/>
            <person name="Qu C."/>
            <person name="Quiroz J."/>
            <person name="Raj R."/>
            <person name="Weissenberger G."/>
            <person name="Xin Y."/>
            <person name="Zou X."/>
            <person name="Han Y."/>
            <person name="Worley K."/>
            <person name="Muzny D."/>
            <person name="Gibbs R."/>
        </authorList>
    </citation>
    <scope>NUCLEOTIDE SEQUENCE</scope>
    <source>
        <strain evidence="1">Sampled in the wild</strain>
    </source>
</reference>
<protein>
    <recommendedName>
        <fullName evidence="3">Transposase</fullName>
    </recommendedName>
</protein>
<evidence type="ECO:0008006" key="3">
    <source>
        <dbReference type="Google" id="ProtNLM"/>
    </source>
</evidence>
<dbReference type="PANTHER" id="PTHR46060">
    <property type="entry name" value="MARINER MOS1 TRANSPOSASE-LIKE PROTEIN"/>
    <property type="match status" value="1"/>
</dbReference>
<dbReference type="InterPro" id="IPR052709">
    <property type="entry name" value="Transposase-MT_Hybrid"/>
</dbReference>
<proteinExistence type="predicted"/>
<dbReference type="Gene3D" id="3.30.420.10">
    <property type="entry name" value="Ribonuclease H-like superfamily/Ribonuclease H"/>
    <property type="match status" value="1"/>
</dbReference>
<dbReference type="Proteomes" id="UP000792457">
    <property type="component" value="Unassembled WGS sequence"/>
</dbReference>
<reference evidence="1" key="1">
    <citation type="submission" date="2013-04" db="EMBL/GenBank/DDBJ databases">
        <authorList>
            <person name="Qu J."/>
            <person name="Murali S.C."/>
            <person name="Bandaranaike D."/>
            <person name="Bellair M."/>
            <person name="Blankenburg K."/>
            <person name="Chao H."/>
            <person name="Dinh H."/>
            <person name="Doddapaneni H."/>
            <person name="Downs B."/>
            <person name="Dugan-Rocha S."/>
            <person name="Elkadiri S."/>
            <person name="Gnanaolivu R.D."/>
            <person name="Hernandez B."/>
            <person name="Javaid M."/>
            <person name="Jayaseelan J.C."/>
            <person name="Lee S."/>
            <person name="Li M."/>
            <person name="Ming W."/>
            <person name="Munidasa M."/>
            <person name="Muniz J."/>
            <person name="Nguyen L."/>
            <person name="Ongeri F."/>
            <person name="Osuji N."/>
            <person name="Pu L.-L."/>
            <person name="Puazo M."/>
            <person name="Qu C."/>
            <person name="Quiroz J."/>
            <person name="Raj R."/>
            <person name="Weissenberger G."/>
            <person name="Xin Y."/>
            <person name="Zou X."/>
            <person name="Han Y."/>
            <person name="Richards S."/>
            <person name="Worley K."/>
            <person name="Muzny D."/>
            <person name="Gibbs R."/>
        </authorList>
    </citation>
    <scope>NUCLEOTIDE SEQUENCE</scope>
    <source>
        <strain evidence="1">Sampled in the wild</strain>
    </source>
</reference>
<evidence type="ECO:0000313" key="2">
    <source>
        <dbReference type="Proteomes" id="UP000792457"/>
    </source>
</evidence>
<dbReference type="PANTHER" id="PTHR46060:SF1">
    <property type="entry name" value="MARINER MOS1 TRANSPOSASE-LIKE PROTEIN"/>
    <property type="match status" value="1"/>
</dbReference>
<dbReference type="GO" id="GO:0003676">
    <property type="term" value="F:nucleic acid binding"/>
    <property type="evidence" value="ECO:0007669"/>
    <property type="project" value="InterPro"/>
</dbReference>
<dbReference type="AlphaFoldDB" id="A0A8K0KBN4"/>